<evidence type="ECO:0000313" key="2">
    <source>
        <dbReference type="EMBL" id="QBF47689.1"/>
    </source>
</evidence>
<dbReference type="Pfam" id="PF14542">
    <property type="entry name" value="Acetyltransf_CG"/>
    <property type="match status" value="1"/>
</dbReference>
<dbReference type="PANTHER" id="PTHR31435:SF10">
    <property type="entry name" value="BSR4717 PROTEIN"/>
    <property type="match status" value="1"/>
</dbReference>
<dbReference type="SUPFAM" id="SSF55729">
    <property type="entry name" value="Acyl-CoA N-acyltransferases (Nat)"/>
    <property type="match status" value="1"/>
</dbReference>
<keyword evidence="3" id="KW-1185">Reference proteome</keyword>
<dbReference type="PANTHER" id="PTHR31435">
    <property type="entry name" value="PROTEIN NATD1"/>
    <property type="match status" value="1"/>
</dbReference>
<dbReference type="AlphaFoldDB" id="A0A4P6MX88"/>
<evidence type="ECO:0000259" key="1">
    <source>
        <dbReference type="PROSITE" id="PS51729"/>
    </source>
</evidence>
<sequence>MIEPPTPDSVNCPGAHVPDIVVTDHADKGRFEAHQGVVLVGFAEYQLTDDLYVFTHTQVDPAHEGKGVGGALARGALDQVRAEGTRQVLAVCPFIESWMARHPDYADLNLRAAPSGPVD</sequence>
<dbReference type="KEGG" id="jli:EXU32_16420"/>
<organism evidence="2 3">
    <name type="scientific">Janibacter limosus</name>
    <dbReference type="NCBI Taxonomy" id="53458"/>
    <lineage>
        <taxon>Bacteria</taxon>
        <taxon>Bacillati</taxon>
        <taxon>Actinomycetota</taxon>
        <taxon>Actinomycetes</taxon>
        <taxon>Micrococcales</taxon>
        <taxon>Intrasporangiaceae</taxon>
        <taxon>Janibacter</taxon>
    </lineage>
</organism>
<dbReference type="InterPro" id="IPR016181">
    <property type="entry name" value="Acyl_CoA_acyltransferase"/>
</dbReference>
<protein>
    <submittedName>
        <fullName evidence="2">N-acetyltransferase</fullName>
    </submittedName>
</protein>
<dbReference type="PROSITE" id="PS51729">
    <property type="entry name" value="GNAT_YJDJ"/>
    <property type="match status" value="1"/>
</dbReference>
<accession>A0A4P6MX88</accession>
<reference evidence="2 3" key="1">
    <citation type="submission" date="2019-02" db="EMBL/GenBank/DDBJ databases">
        <title>Genomic data mining of an Antarctic deep-sea actinobacterium, Janibacterlimosus P3-3-X1.</title>
        <authorList>
            <person name="Liao L."/>
            <person name="Chen B."/>
        </authorList>
    </citation>
    <scope>NUCLEOTIDE SEQUENCE [LARGE SCALE GENOMIC DNA]</scope>
    <source>
        <strain evidence="2 3">P3-3-X1</strain>
    </source>
</reference>
<feature type="domain" description="N-acetyltransferase" evidence="1">
    <location>
        <begin position="23"/>
        <end position="110"/>
    </location>
</feature>
<keyword evidence="2" id="KW-0808">Transferase</keyword>
<dbReference type="OrthoDB" id="5405911at2"/>
<dbReference type="Gene3D" id="3.40.630.30">
    <property type="match status" value="1"/>
</dbReference>
<evidence type="ECO:0000313" key="3">
    <source>
        <dbReference type="Proteomes" id="UP000290408"/>
    </source>
</evidence>
<dbReference type="EMBL" id="CP036164">
    <property type="protein sequence ID" value="QBF47689.1"/>
    <property type="molecule type" value="Genomic_DNA"/>
</dbReference>
<proteinExistence type="predicted"/>
<dbReference type="InterPro" id="IPR031165">
    <property type="entry name" value="GNAT_YJDJ"/>
</dbReference>
<dbReference type="STRING" id="1216970.GCA_001570985_03033"/>
<dbReference type="GO" id="GO:0016740">
    <property type="term" value="F:transferase activity"/>
    <property type="evidence" value="ECO:0007669"/>
    <property type="project" value="UniProtKB-KW"/>
</dbReference>
<dbReference type="CDD" id="cd04301">
    <property type="entry name" value="NAT_SF"/>
    <property type="match status" value="1"/>
</dbReference>
<name>A0A4P6MX88_9MICO</name>
<dbReference type="InterPro" id="IPR045057">
    <property type="entry name" value="Gcn5-rel_NAT"/>
</dbReference>
<gene>
    <name evidence="2" type="ORF">EXU32_16420</name>
</gene>
<dbReference type="Proteomes" id="UP000290408">
    <property type="component" value="Chromosome"/>
</dbReference>